<keyword evidence="5 7" id="KW-1133">Transmembrane helix</keyword>
<dbReference type="InterPro" id="IPR027417">
    <property type="entry name" value="P-loop_NTPase"/>
</dbReference>
<dbReference type="Pfam" id="PF00005">
    <property type="entry name" value="ABC_tran"/>
    <property type="match status" value="1"/>
</dbReference>
<evidence type="ECO:0000256" key="3">
    <source>
        <dbReference type="ARBA" id="ARBA00022741"/>
    </source>
</evidence>
<evidence type="ECO:0000256" key="6">
    <source>
        <dbReference type="ARBA" id="ARBA00023136"/>
    </source>
</evidence>
<evidence type="ECO:0000256" key="1">
    <source>
        <dbReference type="ARBA" id="ARBA00004651"/>
    </source>
</evidence>
<proteinExistence type="predicted"/>
<dbReference type="InterPro" id="IPR011527">
    <property type="entry name" value="ABC1_TM_dom"/>
</dbReference>
<dbReference type="PROSITE" id="PS50929">
    <property type="entry name" value="ABC_TM1F"/>
    <property type="match status" value="1"/>
</dbReference>
<comment type="caution">
    <text evidence="10">The sequence shown here is derived from an EMBL/GenBank/DDBJ whole genome shotgun (WGS) entry which is preliminary data.</text>
</comment>
<dbReference type="NCBIfam" id="TIGR02868">
    <property type="entry name" value="CydC"/>
    <property type="match status" value="1"/>
</dbReference>
<gene>
    <name evidence="10" type="primary">cydC</name>
    <name evidence="10" type="ORF">LMF89_14855</name>
</gene>
<evidence type="ECO:0000313" key="11">
    <source>
        <dbReference type="Proteomes" id="UP001165492"/>
    </source>
</evidence>
<protein>
    <submittedName>
        <fullName evidence="10">Thiol reductant ABC exporter subunit CydC</fullName>
    </submittedName>
</protein>
<evidence type="ECO:0000256" key="4">
    <source>
        <dbReference type="ARBA" id="ARBA00022840"/>
    </source>
</evidence>
<name>A0ABS8HTY2_9FIRM</name>
<reference evidence="10" key="1">
    <citation type="submission" date="2021-11" db="EMBL/GenBank/DDBJ databases">
        <title>Description of a new species Pelosinus isolated from the bottom sediments of Lake Baikal.</title>
        <authorList>
            <person name="Zakharyuk A."/>
        </authorList>
    </citation>
    <scope>NUCLEOTIDE SEQUENCE</scope>
    <source>
        <strain evidence="10">Bkl1</strain>
    </source>
</reference>
<keyword evidence="3" id="KW-0547">Nucleotide-binding</keyword>
<dbReference type="SUPFAM" id="SSF52540">
    <property type="entry name" value="P-loop containing nucleoside triphosphate hydrolases"/>
    <property type="match status" value="1"/>
</dbReference>
<keyword evidence="4" id="KW-0067">ATP-binding</keyword>
<dbReference type="Gene3D" id="3.40.50.300">
    <property type="entry name" value="P-loop containing nucleotide triphosphate hydrolases"/>
    <property type="match status" value="1"/>
</dbReference>
<keyword evidence="11" id="KW-1185">Reference proteome</keyword>
<sequence length="575" mass="62918">MSIFLRLLQIMGSSWQTMVMAGLFGFLTVGSNIGLMAASAYLISGAALHPSITELSIAIVGVRFFGIARAVFRYLERYVSHDATFRLLGTVRVWFYTKLEGLAPARLLEWRSGELFSAIVSDVETLKEFYLRVLAPPFIAILVVVGTCLFLAQFNLVFVYVLTGGAIFLGVLLPLAVSRAQKSLAEELVAARMQMKAQLVDSITGIVELAAFGQTHRQAQYISELDEELAGIQGKVVNQAGVIDALGLFIVNATVWLVLWFAIPLVHGGQLEGIYLAVVALTVQSSFEAVLPLPLAVHYLAESMAAARRLFGIVDRVPTVIEQSEGILTGTDATLTVKDLSFRYRANGAAVLRNISFTVASGQSVAIVGPSGAGKSTLLYVLLRFWEYEEGSVLLGNHELKKYQSQNLRNMFSVVSQQSHMFNASIRDNILLAKPDASEAEFEQVIENSELTELLKSLPQGSDTMVGQNGYALSGGQRQRIAIARALLRNAPILILDEPTVGLDSLTEEAVMETLAKLMAGRTTILITHRLTGLKHMDTIFVLEAGRIIEQGTQEELLENAGLFYQLWHLQHDVV</sequence>
<feature type="domain" description="ABC transporter" evidence="8">
    <location>
        <begin position="335"/>
        <end position="570"/>
    </location>
</feature>
<dbReference type="InterPro" id="IPR017871">
    <property type="entry name" value="ABC_transporter-like_CS"/>
</dbReference>
<feature type="transmembrane region" description="Helical" evidence="7">
    <location>
        <begin position="55"/>
        <end position="72"/>
    </location>
</feature>
<evidence type="ECO:0000259" key="9">
    <source>
        <dbReference type="PROSITE" id="PS50929"/>
    </source>
</evidence>
<dbReference type="InterPro" id="IPR003593">
    <property type="entry name" value="AAA+_ATPase"/>
</dbReference>
<feature type="transmembrane region" description="Helical" evidence="7">
    <location>
        <begin position="129"/>
        <end position="152"/>
    </location>
</feature>
<feature type="transmembrane region" description="Helical" evidence="7">
    <location>
        <begin position="242"/>
        <end position="263"/>
    </location>
</feature>
<dbReference type="Gene3D" id="1.20.1560.10">
    <property type="entry name" value="ABC transporter type 1, transmembrane domain"/>
    <property type="match status" value="1"/>
</dbReference>
<evidence type="ECO:0000256" key="7">
    <source>
        <dbReference type="SAM" id="Phobius"/>
    </source>
</evidence>
<evidence type="ECO:0000256" key="2">
    <source>
        <dbReference type="ARBA" id="ARBA00022692"/>
    </source>
</evidence>
<evidence type="ECO:0000259" key="8">
    <source>
        <dbReference type="PROSITE" id="PS50893"/>
    </source>
</evidence>
<dbReference type="Pfam" id="PF00664">
    <property type="entry name" value="ABC_membrane"/>
    <property type="match status" value="1"/>
</dbReference>
<dbReference type="InterPro" id="IPR036640">
    <property type="entry name" value="ABC1_TM_sf"/>
</dbReference>
<keyword evidence="6 7" id="KW-0472">Membrane</keyword>
<feature type="transmembrane region" description="Helical" evidence="7">
    <location>
        <begin position="21"/>
        <end position="43"/>
    </location>
</feature>
<dbReference type="PROSITE" id="PS50893">
    <property type="entry name" value="ABC_TRANSPORTER_2"/>
    <property type="match status" value="1"/>
</dbReference>
<comment type="subcellular location">
    <subcellularLocation>
        <location evidence="1">Cell membrane</location>
        <topology evidence="1">Multi-pass membrane protein</topology>
    </subcellularLocation>
</comment>
<dbReference type="InterPro" id="IPR014223">
    <property type="entry name" value="ABC_CydC/D"/>
</dbReference>
<keyword evidence="2 7" id="KW-0812">Transmembrane</keyword>
<dbReference type="SUPFAM" id="SSF90123">
    <property type="entry name" value="ABC transporter transmembrane region"/>
    <property type="match status" value="1"/>
</dbReference>
<dbReference type="PROSITE" id="PS00211">
    <property type="entry name" value="ABC_TRANSPORTER_1"/>
    <property type="match status" value="1"/>
</dbReference>
<organism evidence="10 11">
    <name type="scientific">Pelosinus baikalensis</name>
    <dbReference type="NCBI Taxonomy" id="2892015"/>
    <lineage>
        <taxon>Bacteria</taxon>
        <taxon>Bacillati</taxon>
        <taxon>Bacillota</taxon>
        <taxon>Negativicutes</taxon>
        <taxon>Selenomonadales</taxon>
        <taxon>Sporomusaceae</taxon>
        <taxon>Pelosinus</taxon>
    </lineage>
</organism>
<dbReference type="Proteomes" id="UP001165492">
    <property type="component" value="Unassembled WGS sequence"/>
</dbReference>
<dbReference type="RefSeq" id="WP_229535749.1">
    <property type="nucleotide sequence ID" value="NZ_JAJHJB010000020.1"/>
</dbReference>
<dbReference type="CDD" id="cd18585">
    <property type="entry name" value="ABC_6TM_CydC"/>
    <property type="match status" value="1"/>
</dbReference>
<evidence type="ECO:0000256" key="5">
    <source>
        <dbReference type="ARBA" id="ARBA00022989"/>
    </source>
</evidence>
<accession>A0ABS8HTY2</accession>
<dbReference type="InterPro" id="IPR039421">
    <property type="entry name" value="Type_1_exporter"/>
</dbReference>
<dbReference type="InterPro" id="IPR003439">
    <property type="entry name" value="ABC_transporter-like_ATP-bd"/>
</dbReference>
<feature type="transmembrane region" description="Helical" evidence="7">
    <location>
        <begin position="158"/>
        <end position="177"/>
    </location>
</feature>
<dbReference type="PANTHER" id="PTHR43394:SF1">
    <property type="entry name" value="ATP-BINDING CASSETTE SUB-FAMILY B MEMBER 10, MITOCHONDRIAL"/>
    <property type="match status" value="1"/>
</dbReference>
<dbReference type="EMBL" id="JAJHJB010000020">
    <property type="protein sequence ID" value="MCC5466626.1"/>
    <property type="molecule type" value="Genomic_DNA"/>
</dbReference>
<dbReference type="SMART" id="SM00382">
    <property type="entry name" value="AAA"/>
    <property type="match status" value="1"/>
</dbReference>
<evidence type="ECO:0000313" key="10">
    <source>
        <dbReference type="EMBL" id="MCC5466626.1"/>
    </source>
</evidence>
<feature type="domain" description="ABC transmembrane type-1" evidence="9">
    <location>
        <begin position="19"/>
        <end position="302"/>
    </location>
</feature>
<dbReference type="PANTHER" id="PTHR43394">
    <property type="entry name" value="ATP-DEPENDENT PERMEASE MDL1, MITOCHONDRIAL"/>
    <property type="match status" value="1"/>
</dbReference>